<dbReference type="EMBL" id="MN256758">
    <property type="protein sequence ID" value="QID23206.1"/>
    <property type="molecule type" value="Genomic_DNA"/>
</dbReference>
<evidence type="ECO:0000313" key="2">
    <source>
        <dbReference type="EMBL" id="QID23206.1"/>
    </source>
</evidence>
<reference evidence="2" key="1">
    <citation type="submission" date="2019-08" db="EMBL/GenBank/DDBJ databases">
        <authorList>
            <person name="Yao H."/>
        </authorList>
    </citation>
    <scope>NUCLEOTIDE SEQUENCE</scope>
    <source>
        <strain evidence="1">4M18F</strain>
        <strain evidence="2">4M8F</strain>
        <plasmid evidence="1">p4M18F</plasmid>
        <plasmid evidence="2">p4M8F</plasmid>
    </source>
</reference>
<name>A0A6G6AN71_ECOLX</name>
<geneLocation type="plasmid" evidence="1">
    <name>p4M18F</name>
</geneLocation>
<accession>A0A6G6AN71</accession>
<geneLocation type="plasmid" evidence="2">
    <name>p4M8F</name>
</geneLocation>
<evidence type="ECO:0000313" key="1">
    <source>
        <dbReference type="EMBL" id="QID22731.1"/>
    </source>
</evidence>
<proteinExistence type="predicted"/>
<protein>
    <submittedName>
        <fullName evidence="2">Unclassified head protein</fullName>
    </submittedName>
</protein>
<sequence>MITGVWKYRGKSTFIPVTRDQSDIYEVFKVAGSSFGSYAAGDVLDMQSVGVYSQLRRRYVLVASSDGTSKTATFKMEDFEGQNVPIRKGRTNIYVNRIKSVVDNGSGSLLHSFTNAAGEQITVTCSLNYNIGQIALSFSKAPDKGTEIAIETEINIEAAPELIPLINHEMKKYTLFPSQFVIAAEHTVQAAYEAQREFGLDLGSLQFRTLKEYLSHEQDMLRLRIMIWRTLATDTFDIALPVNQSFDVWATIIRGKFQTVYRDIIERVKSSGAMGMFAGADAASFFKQLPKDFFQPAEDYIQTPYVHYIGTLFGNVKVYEVPAGICKNLTTENIQFSSMDVLCYVRDENPGKAGFVTGDAVPAIPFQHPTTPALVNRTTLWGSAINDMHPRNGADYFTRVTLTMAKKGGLNFISGDTIDAGDSE</sequence>
<dbReference type="EMBL" id="MN256757">
    <property type="protein sequence ID" value="QID22731.1"/>
    <property type="molecule type" value="Genomic_DNA"/>
</dbReference>
<dbReference type="AlphaFoldDB" id="A0A6G6AN71"/>
<organism evidence="2">
    <name type="scientific">Escherichia coli</name>
    <dbReference type="NCBI Taxonomy" id="562"/>
    <lineage>
        <taxon>Bacteria</taxon>
        <taxon>Pseudomonadati</taxon>
        <taxon>Pseudomonadota</taxon>
        <taxon>Gammaproteobacteria</taxon>
        <taxon>Enterobacterales</taxon>
        <taxon>Enterobacteriaceae</taxon>
        <taxon>Escherichia</taxon>
    </lineage>
</organism>
<keyword evidence="2" id="KW-0614">Plasmid</keyword>